<proteinExistence type="predicted"/>
<gene>
    <name evidence="1" type="ORF">EVAR_101119_1</name>
</gene>
<reference evidence="1 2" key="1">
    <citation type="journal article" date="2019" name="Commun. Biol.">
        <title>The bagworm genome reveals a unique fibroin gene that provides high tensile strength.</title>
        <authorList>
            <person name="Kono N."/>
            <person name="Nakamura H."/>
            <person name="Ohtoshi R."/>
            <person name="Tomita M."/>
            <person name="Numata K."/>
            <person name="Arakawa K."/>
        </authorList>
    </citation>
    <scope>NUCLEOTIDE SEQUENCE [LARGE SCALE GENOMIC DNA]</scope>
</reference>
<organism evidence="1 2">
    <name type="scientific">Eumeta variegata</name>
    <name type="common">Bagworm moth</name>
    <name type="synonym">Eumeta japonica</name>
    <dbReference type="NCBI Taxonomy" id="151549"/>
    <lineage>
        <taxon>Eukaryota</taxon>
        <taxon>Metazoa</taxon>
        <taxon>Ecdysozoa</taxon>
        <taxon>Arthropoda</taxon>
        <taxon>Hexapoda</taxon>
        <taxon>Insecta</taxon>
        <taxon>Pterygota</taxon>
        <taxon>Neoptera</taxon>
        <taxon>Endopterygota</taxon>
        <taxon>Lepidoptera</taxon>
        <taxon>Glossata</taxon>
        <taxon>Ditrysia</taxon>
        <taxon>Tineoidea</taxon>
        <taxon>Psychidae</taxon>
        <taxon>Oiketicinae</taxon>
        <taxon>Eumeta</taxon>
    </lineage>
</organism>
<comment type="caution">
    <text evidence="1">The sequence shown here is derived from an EMBL/GenBank/DDBJ whole genome shotgun (WGS) entry which is preliminary data.</text>
</comment>
<dbReference type="EMBL" id="BGZK01004606">
    <property type="protein sequence ID" value="GBP09915.1"/>
    <property type="molecule type" value="Genomic_DNA"/>
</dbReference>
<dbReference type="Proteomes" id="UP000299102">
    <property type="component" value="Unassembled WGS sequence"/>
</dbReference>
<name>A0A4C1T6U0_EUMVA</name>
<evidence type="ECO:0000313" key="2">
    <source>
        <dbReference type="Proteomes" id="UP000299102"/>
    </source>
</evidence>
<protein>
    <submittedName>
        <fullName evidence="1">Uncharacterized protein</fullName>
    </submittedName>
</protein>
<dbReference type="AlphaFoldDB" id="A0A4C1T6U0"/>
<keyword evidence="2" id="KW-1185">Reference proteome</keyword>
<evidence type="ECO:0000313" key="1">
    <source>
        <dbReference type="EMBL" id="GBP09915.1"/>
    </source>
</evidence>
<sequence>MSCDEITDGHNKVISSASTASWPSFYAGSGVLGEDIVSIKEGVREIADGRAAAAGPPAAPHSLYVRY</sequence>
<accession>A0A4C1T6U0</accession>